<dbReference type="Proteomes" id="UP000307440">
    <property type="component" value="Unassembled WGS sequence"/>
</dbReference>
<sequence>MGLFLSKLKDVYSFIANAVKSPGEESEGDPGQSISTTRAANSASPLRRRHRAESTDTLSETELQSLRQDILSATRLALEEGFLWSSESCGLSQLCQAWNLVVQRDKIHTVLKDSDSQQILDSLQLCGSLHLSPTRKKEFLEALFEMSSATNLYPTCLALKQVDIQKIPLSAGQFGDVYRGEFRQQHLIIKVVKRYQNVDSEIAK</sequence>
<gene>
    <name evidence="2" type="ORF">FA15DRAFT_660009</name>
</gene>
<proteinExistence type="predicted"/>
<evidence type="ECO:0000313" key="3">
    <source>
        <dbReference type="Proteomes" id="UP000307440"/>
    </source>
</evidence>
<feature type="non-terminal residue" evidence="2">
    <location>
        <position position="204"/>
    </location>
</feature>
<dbReference type="EMBL" id="ML210348">
    <property type="protein sequence ID" value="TFK19291.1"/>
    <property type="molecule type" value="Genomic_DNA"/>
</dbReference>
<evidence type="ECO:0000256" key="1">
    <source>
        <dbReference type="SAM" id="MobiDB-lite"/>
    </source>
</evidence>
<dbReference type="STRING" id="230819.A0A5C3KGN9"/>
<reference evidence="2 3" key="1">
    <citation type="journal article" date="2019" name="Nat. Ecol. Evol.">
        <title>Megaphylogeny resolves global patterns of mushroom evolution.</title>
        <authorList>
            <person name="Varga T."/>
            <person name="Krizsan K."/>
            <person name="Foldi C."/>
            <person name="Dima B."/>
            <person name="Sanchez-Garcia M."/>
            <person name="Sanchez-Ramirez S."/>
            <person name="Szollosi G.J."/>
            <person name="Szarkandi J.G."/>
            <person name="Papp V."/>
            <person name="Albert L."/>
            <person name="Andreopoulos W."/>
            <person name="Angelini C."/>
            <person name="Antonin V."/>
            <person name="Barry K.W."/>
            <person name="Bougher N.L."/>
            <person name="Buchanan P."/>
            <person name="Buyck B."/>
            <person name="Bense V."/>
            <person name="Catcheside P."/>
            <person name="Chovatia M."/>
            <person name="Cooper J."/>
            <person name="Damon W."/>
            <person name="Desjardin D."/>
            <person name="Finy P."/>
            <person name="Geml J."/>
            <person name="Haridas S."/>
            <person name="Hughes K."/>
            <person name="Justo A."/>
            <person name="Karasinski D."/>
            <person name="Kautmanova I."/>
            <person name="Kiss B."/>
            <person name="Kocsube S."/>
            <person name="Kotiranta H."/>
            <person name="LaButti K.M."/>
            <person name="Lechner B.E."/>
            <person name="Liimatainen K."/>
            <person name="Lipzen A."/>
            <person name="Lukacs Z."/>
            <person name="Mihaltcheva S."/>
            <person name="Morgado L.N."/>
            <person name="Niskanen T."/>
            <person name="Noordeloos M.E."/>
            <person name="Ohm R.A."/>
            <person name="Ortiz-Santana B."/>
            <person name="Ovrebo C."/>
            <person name="Racz N."/>
            <person name="Riley R."/>
            <person name="Savchenko A."/>
            <person name="Shiryaev A."/>
            <person name="Soop K."/>
            <person name="Spirin V."/>
            <person name="Szebenyi C."/>
            <person name="Tomsovsky M."/>
            <person name="Tulloss R.E."/>
            <person name="Uehling J."/>
            <person name="Grigoriev I.V."/>
            <person name="Vagvolgyi C."/>
            <person name="Papp T."/>
            <person name="Martin F.M."/>
            <person name="Miettinen O."/>
            <person name="Hibbett D.S."/>
            <person name="Nagy L.G."/>
        </authorList>
    </citation>
    <scope>NUCLEOTIDE SEQUENCE [LARGE SCALE GENOMIC DNA]</scope>
    <source>
        <strain evidence="2 3">CBS 121175</strain>
    </source>
</reference>
<dbReference type="AlphaFoldDB" id="A0A5C3KGN9"/>
<accession>A0A5C3KGN9</accession>
<evidence type="ECO:0008006" key="4">
    <source>
        <dbReference type="Google" id="ProtNLM"/>
    </source>
</evidence>
<name>A0A5C3KGN9_COPMA</name>
<evidence type="ECO:0000313" key="2">
    <source>
        <dbReference type="EMBL" id="TFK19291.1"/>
    </source>
</evidence>
<feature type="region of interest" description="Disordered" evidence="1">
    <location>
        <begin position="21"/>
        <end position="59"/>
    </location>
</feature>
<organism evidence="2 3">
    <name type="scientific">Coprinopsis marcescibilis</name>
    <name type="common">Agaric fungus</name>
    <name type="synonym">Psathyrella marcescibilis</name>
    <dbReference type="NCBI Taxonomy" id="230819"/>
    <lineage>
        <taxon>Eukaryota</taxon>
        <taxon>Fungi</taxon>
        <taxon>Dikarya</taxon>
        <taxon>Basidiomycota</taxon>
        <taxon>Agaricomycotina</taxon>
        <taxon>Agaricomycetes</taxon>
        <taxon>Agaricomycetidae</taxon>
        <taxon>Agaricales</taxon>
        <taxon>Agaricineae</taxon>
        <taxon>Psathyrellaceae</taxon>
        <taxon>Coprinopsis</taxon>
    </lineage>
</organism>
<protein>
    <recommendedName>
        <fullName evidence="4">Protein kinase domain-containing protein</fullName>
    </recommendedName>
</protein>
<feature type="compositionally biased region" description="Polar residues" evidence="1">
    <location>
        <begin position="32"/>
        <end position="44"/>
    </location>
</feature>
<dbReference type="OrthoDB" id="4062651at2759"/>
<keyword evidence="3" id="KW-1185">Reference proteome</keyword>